<dbReference type="AlphaFoldDB" id="A0AAV9RUP4"/>
<dbReference type="EMBL" id="JAHHUM010001333">
    <property type="protein sequence ID" value="KAK5612676.1"/>
    <property type="molecule type" value="Genomic_DNA"/>
</dbReference>
<keyword evidence="2" id="KW-1185">Reference proteome</keyword>
<protein>
    <submittedName>
        <fullName evidence="1">Uncharacterized protein</fullName>
    </submittedName>
</protein>
<evidence type="ECO:0000313" key="1">
    <source>
        <dbReference type="EMBL" id="KAK5612676.1"/>
    </source>
</evidence>
<proteinExistence type="predicted"/>
<sequence length="142" mass="16329">MNIWGYLKRKLPALIRSSVSHLWSTDSSGSDQDPSFQTTELQNETRQQIKKRCHSYPLRTTPSWQLPGPAFHTAHHRRTLSTLHRASPSAQTQHWIISSHSQGPTFRITLAARPRLRIPLIRADIIHCHHRIPSSLLCFPCK</sequence>
<comment type="caution">
    <text evidence="1">The sequence shown here is derived from an EMBL/GenBank/DDBJ whole genome shotgun (WGS) entry which is preliminary data.</text>
</comment>
<organism evidence="1 2">
    <name type="scientific">Crenichthys baileyi</name>
    <name type="common">White River springfish</name>
    <dbReference type="NCBI Taxonomy" id="28760"/>
    <lineage>
        <taxon>Eukaryota</taxon>
        <taxon>Metazoa</taxon>
        <taxon>Chordata</taxon>
        <taxon>Craniata</taxon>
        <taxon>Vertebrata</taxon>
        <taxon>Euteleostomi</taxon>
        <taxon>Actinopterygii</taxon>
        <taxon>Neopterygii</taxon>
        <taxon>Teleostei</taxon>
        <taxon>Neoteleostei</taxon>
        <taxon>Acanthomorphata</taxon>
        <taxon>Ovalentaria</taxon>
        <taxon>Atherinomorphae</taxon>
        <taxon>Cyprinodontiformes</taxon>
        <taxon>Goodeidae</taxon>
        <taxon>Crenichthys</taxon>
    </lineage>
</organism>
<name>A0AAV9RUP4_9TELE</name>
<evidence type="ECO:0000313" key="2">
    <source>
        <dbReference type="Proteomes" id="UP001311232"/>
    </source>
</evidence>
<accession>A0AAV9RUP4</accession>
<reference evidence="1 2" key="1">
    <citation type="submission" date="2021-06" db="EMBL/GenBank/DDBJ databases">
        <authorList>
            <person name="Palmer J.M."/>
        </authorList>
    </citation>
    <scope>NUCLEOTIDE SEQUENCE [LARGE SCALE GENOMIC DNA]</scope>
    <source>
        <strain evidence="1 2">MEX-2019</strain>
        <tissue evidence="1">Muscle</tissue>
    </source>
</reference>
<dbReference type="Proteomes" id="UP001311232">
    <property type="component" value="Unassembled WGS sequence"/>
</dbReference>
<gene>
    <name evidence="1" type="ORF">CRENBAI_009013</name>
</gene>